<dbReference type="PRINTS" id="PR00598">
    <property type="entry name" value="HTHMARR"/>
</dbReference>
<protein>
    <recommendedName>
        <fullName evidence="1">HTH marR-type domain-containing protein</fullName>
    </recommendedName>
</protein>
<dbReference type="InterPro" id="IPR039422">
    <property type="entry name" value="MarR/SlyA-like"/>
</dbReference>
<dbReference type="GO" id="GO:0003700">
    <property type="term" value="F:DNA-binding transcription factor activity"/>
    <property type="evidence" value="ECO:0007669"/>
    <property type="project" value="InterPro"/>
</dbReference>
<proteinExistence type="predicted"/>
<dbReference type="InterPro" id="IPR036390">
    <property type="entry name" value="WH_DNA-bd_sf"/>
</dbReference>
<name>A0A6P2CYK3_9BACT</name>
<organism evidence="2 3">
    <name type="scientific">Gemmata massiliana</name>
    <dbReference type="NCBI Taxonomy" id="1210884"/>
    <lineage>
        <taxon>Bacteria</taxon>
        <taxon>Pseudomonadati</taxon>
        <taxon>Planctomycetota</taxon>
        <taxon>Planctomycetia</taxon>
        <taxon>Gemmatales</taxon>
        <taxon>Gemmataceae</taxon>
        <taxon>Gemmata</taxon>
    </lineage>
</organism>
<evidence type="ECO:0000259" key="1">
    <source>
        <dbReference type="PROSITE" id="PS50995"/>
    </source>
</evidence>
<reference evidence="2 3" key="1">
    <citation type="submission" date="2019-05" db="EMBL/GenBank/DDBJ databases">
        <authorList>
            <consortium name="Science for Life Laboratories"/>
        </authorList>
    </citation>
    <scope>NUCLEOTIDE SEQUENCE [LARGE SCALE GENOMIC DNA]</scope>
    <source>
        <strain evidence="2">Soil9</strain>
    </source>
</reference>
<sequence>MSTGSELPIALRAAYLALHRQSEAQFASHGVTADQFVLLATLVRGGHALTQRELARRMSSDPSTVRAMLALLEPRGFVERSTHPTDARARTVALTAAGERMFRQLWTAGEPIRALMLDALEPGEAEILVRLLARVAGALNPELAPVRESSPSHSPEDEV</sequence>
<dbReference type="PANTHER" id="PTHR33164">
    <property type="entry name" value="TRANSCRIPTIONAL REGULATOR, MARR FAMILY"/>
    <property type="match status" value="1"/>
</dbReference>
<dbReference type="InterPro" id="IPR036388">
    <property type="entry name" value="WH-like_DNA-bd_sf"/>
</dbReference>
<dbReference type="Gene3D" id="1.10.10.10">
    <property type="entry name" value="Winged helix-like DNA-binding domain superfamily/Winged helix DNA-binding domain"/>
    <property type="match status" value="1"/>
</dbReference>
<dbReference type="SMART" id="SM00347">
    <property type="entry name" value="HTH_MARR"/>
    <property type="match status" value="1"/>
</dbReference>
<dbReference type="Pfam" id="PF12802">
    <property type="entry name" value="MarR_2"/>
    <property type="match status" value="1"/>
</dbReference>
<accession>A0A6P2CYK3</accession>
<dbReference type="RefSeq" id="WP_162667678.1">
    <property type="nucleotide sequence ID" value="NZ_LR593886.1"/>
</dbReference>
<keyword evidence="3" id="KW-1185">Reference proteome</keyword>
<dbReference type="AlphaFoldDB" id="A0A6P2CYK3"/>
<dbReference type="GO" id="GO:0006950">
    <property type="term" value="P:response to stress"/>
    <property type="evidence" value="ECO:0007669"/>
    <property type="project" value="TreeGrafter"/>
</dbReference>
<dbReference type="EMBL" id="LR593886">
    <property type="protein sequence ID" value="VTR92874.1"/>
    <property type="molecule type" value="Genomic_DNA"/>
</dbReference>
<evidence type="ECO:0000313" key="3">
    <source>
        <dbReference type="Proteomes" id="UP000464178"/>
    </source>
</evidence>
<dbReference type="SUPFAM" id="SSF46785">
    <property type="entry name" value="Winged helix' DNA-binding domain"/>
    <property type="match status" value="1"/>
</dbReference>
<dbReference type="InterPro" id="IPR000835">
    <property type="entry name" value="HTH_MarR-typ"/>
</dbReference>
<dbReference type="KEGG" id="gms:SOIL9_48400"/>
<dbReference type="PANTHER" id="PTHR33164:SF43">
    <property type="entry name" value="HTH-TYPE TRANSCRIPTIONAL REPRESSOR YETL"/>
    <property type="match status" value="1"/>
</dbReference>
<gene>
    <name evidence="2" type="ORF">SOIL9_48400</name>
</gene>
<evidence type="ECO:0000313" key="2">
    <source>
        <dbReference type="EMBL" id="VTR92874.1"/>
    </source>
</evidence>
<dbReference type="PROSITE" id="PS50995">
    <property type="entry name" value="HTH_MARR_2"/>
    <property type="match status" value="1"/>
</dbReference>
<dbReference type="Proteomes" id="UP000464178">
    <property type="component" value="Chromosome"/>
</dbReference>
<feature type="domain" description="HTH marR-type" evidence="1">
    <location>
        <begin position="4"/>
        <end position="137"/>
    </location>
</feature>